<evidence type="ECO:0000313" key="7">
    <source>
        <dbReference type="EMBL" id="MBC5787531.1"/>
    </source>
</evidence>
<evidence type="ECO:0000313" key="8">
    <source>
        <dbReference type="Proteomes" id="UP000649151"/>
    </source>
</evidence>
<organism evidence="7 8">
    <name type="scientific">Clostridium facile</name>
    <dbReference type="NCBI Taxonomy" id="2763035"/>
    <lineage>
        <taxon>Bacteria</taxon>
        <taxon>Bacillati</taxon>
        <taxon>Bacillota</taxon>
        <taxon>Clostridia</taxon>
        <taxon>Eubacteriales</taxon>
        <taxon>Clostridiaceae</taxon>
        <taxon>Clostridium</taxon>
    </lineage>
</organism>
<reference evidence="7 8" key="1">
    <citation type="submission" date="2020-08" db="EMBL/GenBank/DDBJ databases">
        <title>Genome public.</title>
        <authorList>
            <person name="Liu C."/>
            <person name="Sun Q."/>
        </authorList>
    </citation>
    <scope>NUCLEOTIDE SEQUENCE [LARGE SCALE GENOMIC DNA]</scope>
    <source>
        <strain evidence="7 8">NSJ-27</strain>
    </source>
</reference>
<dbReference type="Pfam" id="PF04277">
    <property type="entry name" value="OAD_gamma"/>
    <property type="match status" value="1"/>
</dbReference>
<dbReference type="EMBL" id="JACOQK010000001">
    <property type="protein sequence ID" value="MBC5787531.1"/>
    <property type="molecule type" value="Genomic_DNA"/>
</dbReference>
<dbReference type="RefSeq" id="WP_069988388.1">
    <property type="nucleotide sequence ID" value="NZ_JACOQK010000001.1"/>
</dbReference>
<dbReference type="NCBIfam" id="TIGR01195">
    <property type="entry name" value="oadG_fam"/>
    <property type="match status" value="1"/>
</dbReference>
<keyword evidence="4 6" id="KW-1133">Transmembrane helix</keyword>
<evidence type="ECO:0000256" key="3">
    <source>
        <dbReference type="ARBA" id="ARBA00022692"/>
    </source>
</evidence>
<keyword evidence="8" id="KW-1185">Reference proteome</keyword>
<accession>A0ABR7IQU5</accession>
<dbReference type="Proteomes" id="UP000649151">
    <property type="component" value="Unassembled WGS sequence"/>
</dbReference>
<keyword evidence="5 6" id="KW-0472">Membrane</keyword>
<gene>
    <name evidence="7" type="ORF">H8Z77_05775</name>
</gene>
<comment type="subcellular location">
    <subcellularLocation>
        <location evidence="1">Cell membrane</location>
    </subcellularLocation>
</comment>
<feature type="transmembrane region" description="Helical" evidence="6">
    <location>
        <begin position="6"/>
        <end position="34"/>
    </location>
</feature>
<name>A0ABR7IQU5_9CLOT</name>
<comment type="caution">
    <text evidence="7">The sequence shown here is derived from an EMBL/GenBank/DDBJ whole genome shotgun (WGS) entry which is preliminary data.</text>
</comment>
<keyword evidence="2" id="KW-1003">Cell membrane</keyword>
<dbReference type="InterPro" id="IPR005899">
    <property type="entry name" value="Na_pump_deCOase"/>
</dbReference>
<evidence type="ECO:0000256" key="1">
    <source>
        <dbReference type="ARBA" id="ARBA00004236"/>
    </source>
</evidence>
<keyword evidence="3 6" id="KW-0812">Transmembrane</keyword>
<proteinExistence type="predicted"/>
<evidence type="ECO:0000256" key="4">
    <source>
        <dbReference type="ARBA" id="ARBA00022989"/>
    </source>
</evidence>
<evidence type="ECO:0000256" key="2">
    <source>
        <dbReference type="ARBA" id="ARBA00022475"/>
    </source>
</evidence>
<sequence>MDWGTIIAITVTGLVVVFLGLILLIIAISIMGAIMKATNKKIDKPSQTAPKPPVKPIVPAKPAAPVVQAGISGETVAAISAAVACAMDTDQPVAIKSIRKADTVTNRSVWRLAGITENTRPF</sequence>
<evidence type="ECO:0000256" key="6">
    <source>
        <dbReference type="SAM" id="Phobius"/>
    </source>
</evidence>
<protein>
    <submittedName>
        <fullName evidence="7">OadG family protein</fullName>
    </submittedName>
</protein>
<evidence type="ECO:0000256" key="5">
    <source>
        <dbReference type="ARBA" id="ARBA00023136"/>
    </source>
</evidence>